<keyword evidence="5 16" id="KW-0121">Carboxypeptidase</keyword>
<dbReference type="GO" id="GO:0009252">
    <property type="term" value="P:peptidoglycan biosynthetic process"/>
    <property type="evidence" value="ECO:0007669"/>
    <property type="project" value="UniProtKB-UniRule"/>
</dbReference>
<evidence type="ECO:0000256" key="14">
    <source>
        <dbReference type="ARBA" id="ARBA00023306"/>
    </source>
</evidence>
<evidence type="ECO:0000259" key="18">
    <source>
        <dbReference type="Pfam" id="PF00905"/>
    </source>
</evidence>
<feature type="active site" description="Acyl-ester intermediate" evidence="16">
    <location>
        <position position="307"/>
    </location>
</feature>
<keyword evidence="2 16" id="KW-1003">Cell membrane</keyword>
<keyword evidence="4 16" id="KW-0132">Cell division</keyword>
<dbReference type="InterPro" id="IPR036138">
    <property type="entry name" value="PBP_dimer_sf"/>
</dbReference>
<evidence type="ECO:0000313" key="20">
    <source>
        <dbReference type="EMBL" id="QEL57424.1"/>
    </source>
</evidence>
<evidence type="ECO:0000256" key="13">
    <source>
        <dbReference type="ARBA" id="ARBA00023210"/>
    </source>
</evidence>
<comment type="function">
    <text evidence="16">Catalyzes cross-linking of the peptidoglycan cell wall at the division septum.</text>
</comment>
<evidence type="ECO:0000256" key="17">
    <source>
        <dbReference type="SAM" id="MobiDB-lite"/>
    </source>
</evidence>
<dbReference type="GO" id="GO:0008360">
    <property type="term" value="P:regulation of cell shape"/>
    <property type="evidence" value="ECO:0007669"/>
    <property type="project" value="UniProtKB-KW"/>
</dbReference>
<dbReference type="HAMAP" id="MF_02080">
    <property type="entry name" value="FtsI_transpept"/>
    <property type="match status" value="1"/>
</dbReference>
<dbReference type="Proteomes" id="UP000322079">
    <property type="component" value="Chromosome"/>
</dbReference>
<dbReference type="SUPFAM" id="SSF56601">
    <property type="entry name" value="beta-lactamase/transpeptidase-like"/>
    <property type="match status" value="1"/>
</dbReference>
<evidence type="ECO:0000256" key="4">
    <source>
        <dbReference type="ARBA" id="ARBA00022618"/>
    </source>
</evidence>
<dbReference type="GO" id="GO:0006508">
    <property type="term" value="P:proteolysis"/>
    <property type="evidence" value="ECO:0007669"/>
    <property type="project" value="UniProtKB-KW"/>
</dbReference>
<evidence type="ECO:0000256" key="12">
    <source>
        <dbReference type="ARBA" id="ARBA00023136"/>
    </source>
</evidence>
<dbReference type="InterPro" id="IPR012338">
    <property type="entry name" value="Beta-lactam/transpept-like"/>
</dbReference>
<dbReference type="RefSeq" id="WP_149299070.1">
    <property type="nucleotide sequence ID" value="NZ_CP043473.1"/>
</dbReference>
<gene>
    <name evidence="16" type="primary">ftsI</name>
    <name evidence="20" type="ORF">FYK34_18540</name>
</gene>
<keyword evidence="6 16" id="KW-0645">Protease</keyword>
<dbReference type="PANTHER" id="PTHR30627:SF1">
    <property type="entry name" value="PEPTIDOGLYCAN D,D-TRANSPEPTIDASE FTSI"/>
    <property type="match status" value="1"/>
</dbReference>
<dbReference type="Gene3D" id="3.30.450.330">
    <property type="match status" value="1"/>
</dbReference>
<keyword evidence="10 16" id="KW-0573">Peptidoglycan synthesis</keyword>
<evidence type="ECO:0000256" key="16">
    <source>
        <dbReference type="HAMAP-Rule" id="MF_02080"/>
    </source>
</evidence>
<evidence type="ECO:0000256" key="2">
    <source>
        <dbReference type="ARBA" id="ARBA00022475"/>
    </source>
</evidence>
<feature type="domain" description="Penicillin-binding protein transpeptidase" evidence="18">
    <location>
        <begin position="260"/>
        <end position="553"/>
    </location>
</feature>
<comment type="similarity">
    <text evidence="16">Belongs to the transpeptidase family. FtsI subfamily.</text>
</comment>
<dbReference type="GO" id="GO:0071555">
    <property type="term" value="P:cell wall organization"/>
    <property type="evidence" value="ECO:0007669"/>
    <property type="project" value="UniProtKB-KW"/>
</dbReference>
<dbReference type="GO" id="GO:0005886">
    <property type="term" value="C:plasma membrane"/>
    <property type="evidence" value="ECO:0007669"/>
    <property type="project" value="UniProtKB-UniRule"/>
</dbReference>
<dbReference type="Pfam" id="PF03717">
    <property type="entry name" value="PBP_dimer"/>
    <property type="match status" value="1"/>
</dbReference>
<evidence type="ECO:0000256" key="15">
    <source>
        <dbReference type="ARBA" id="ARBA00023316"/>
    </source>
</evidence>
<comment type="subcellular location">
    <subcellularLocation>
        <location evidence="1">Membrane</location>
    </subcellularLocation>
</comment>
<keyword evidence="12 16" id="KW-0472">Membrane</keyword>
<dbReference type="InterPro" id="IPR005311">
    <property type="entry name" value="PBP_dimer"/>
</dbReference>
<keyword evidence="8 16" id="KW-0378">Hydrolase</keyword>
<dbReference type="GO" id="GO:0008955">
    <property type="term" value="F:peptidoglycan glycosyltransferase activity"/>
    <property type="evidence" value="ECO:0007669"/>
    <property type="project" value="InterPro"/>
</dbReference>
<keyword evidence="21" id="KW-1185">Reference proteome</keyword>
<feature type="region of interest" description="Disordered" evidence="17">
    <location>
        <begin position="565"/>
        <end position="584"/>
    </location>
</feature>
<evidence type="ECO:0000256" key="11">
    <source>
        <dbReference type="ARBA" id="ARBA00022989"/>
    </source>
</evidence>
<proteinExistence type="inferred from homology"/>
<comment type="pathway">
    <text evidence="16">Cell wall biogenesis; peptidoglycan biosynthesis.</text>
</comment>
<organism evidence="20 21">
    <name type="scientific">Chromobacterium paludis</name>
    <dbReference type="NCBI Taxonomy" id="2605945"/>
    <lineage>
        <taxon>Bacteria</taxon>
        <taxon>Pseudomonadati</taxon>
        <taxon>Pseudomonadota</taxon>
        <taxon>Betaproteobacteria</taxon>
        <taxon>Neisseriales</taxon>
        <taxon>Chromobacteriaceae</taxon>
        <taxon>Chromobacterium</taxon>
    </lineage>
</organism>
<evidence type="ECO:0000256" key="5">
    <source>
        <dbReference type="ARBA" id="ARBA00022645"/>
    </source>
</evidence>
<evidence type="ECO:0000256" key="9">
    <source>
        <dbReference type="ARBA" id="ARBA00022960"/>
    </source>
</evidence>
<dbReference type="PANTHER" id="PTHR30627">
    <property type="entry name" value="PEPTIDOGLYCAN D,D-TRANSPEPTIDASE"/>
    <property type="match status" value="1"/>
</dbReference>
<keyword evidence="13 16" id="KW-0717">Septation</keyword>
<dbReference type="GO" id="GO:0000917">
    <property type="term" value="P:division septum assembly"/>
    <property type="evidence" value="ECO:0007669"/>
    <property type="project" value="UniProtKB-KW"/>
</dbReference>
<dbReference type="Gene3D" id="3.90.1310.10">
    <property type="entry name" value="Penicillin-binding protein 2a (Domain 2)"/>
    <property type="match status" value="1"/>
</dbReference>
<keyword evidence="7 16" id="KW-0812">Transmembrane</keyword>
<evidence type="ECO:0000256" key="10">
    <source>
        <dbReference type="ARBA" id="ARBA00022984"/>
    </source>
</evidence>
<evidence type="ECO:0000256" key="1">
    <source>
        <dbReference type="ARBA" id="ARBA00004370"/>
    </source>
</evidence>
<evidence type="ECO:0000256" key="7">
    <source>
        <dbReference type="ARBA" id="ARBA00022692"/>
    </source>
</evidence>
<dbReference type="UniPathway" id="UPA00219"/>
<evidence type="ECO:0000313" key="21">
    <source>
        <dbReference type="Proteomes" id="UP000322079"/>
    </source>
</evidence>
<dbReference type="EC" id="3.4.16.4" evidence="16"/>
<dbReference type="Pfam" id="PF00905">
    <property type="entry name" value="Transpeptidase"/>
    <property type="match status" value="1"/>
</dbReference>
<protein>
    <recommendedName>
        <fullName evidence="16">Peptidoglycan D,D-transpeptidase FtsI</fullName>
        <ecNumber evidence="16">3.4.16.4</ecNumber>
    </recommendedName>
    <alternativeName>
        <fullName evidence="16">Penicillin-binding protein 3</fullName>
        <shortName evidence="16">PBP-3</shortName>
    </alternativeName>
</protein>
<dbReference type="EMBL" id="CP043473">
    <property type="protein sequence ID" value="QEL57424.1"/>
    <property type="molecule type" value="Genomic_DNA"/>
</dbReference>
<dbReference type="Gene3D" id="3.40.710.10">
    <property type="entry name" value="DD-peptidase/beta-lactamase superfamily"/>
    <property type="match status" value="1"/>
</dbReference>
<keyword evidence="14 16" id="KW-0131">Cell cycle</keyword>
<dbReference type="SUPFAM" id="SSF56519">
    <property type="entry name" value="Penicillin binding protein dimerisation domain"/>
    <property type="match status" value="1"/>
</dbReference>
<evidence type="ECO:0000256" key="8">
    <source>
        <dbReference type="ARBA" id="ARBA00022801"/>
    </source>
</evidence>
<dbReference type="KEGG" id="chrm:FYK34_18540"/>
<dbReference type="InterPro" id="IPR050515">
    <property type="entry name" value="Beta-lactam/transpept"/>
</dbReference>
<evidence type="ECO:0000259" key="19">
    <source>
        <dbReference type="Pfam" id="PF03717"/>
    </source>
</evidence>
<keyword evidence="3 16" id="KW-0997">Cell inner membrane</keyword>
<name>A0A5C1DL90_9NEIS</name>
<keyword evidence="9 16" id="KW-0133">Cell shape</keyword>
<sequence>MRAGSSYSSVRQRPASASPALRMTSTRVRCVLLVLAALFLALVGRAMYLQLVQQDFLQNQGDARFRRTLTLEANRGVITDRNGEPLAISTPVQTIWASPADMEPVPPAKLRELADLLELSPEELSAKLSDRKKEFVYIKRQISPELADKVMALGIPGIAKQQEYRRFYPTGEVTAHIIGFTGVDGKGQEGVELAREKMLAGHDGRRVVLKDRRGHIIEDVAAIEPPRDGQKLALAVDQRIQYLAFREIKNAVEINKAKGGSVVVLDAHTGELLALANYPSYNPNNRVGVTPEMMRNRGVIDLFEPGSTMKPLSISLALEHGKANLKTVLDTHSYMIGPAVVRDVSPQPSLDILGIIQKSSNVGTSKLALMSTPEEFWKHYDALGFGRAPDTGFPGEASGRLRDWHKWRPIEQATMSFGYGVSVSLIQMARAYTIFANDGVMLPISLYKTNNPMPGKRVIDVKTAHEMRDLLIANSQPGGGGVNGRIIGYSIGAKSGTARKLEGRTYVANKHRALFMGFAPGHAPKVIVAVMLDEPSAGKYYGGAVSAPVFANVAGGALRILNVPPDEPSNNTLLPESTPVPADF</sequence>
<dbReference type="InterPro" id="IPR037532">
    <property type="entry name" value="FtsI_transpept"/>
</dbReference>
<dbReference type="GO" id="GO:0008658">
    <property type="term" value="F:penicillin binding"/>
    <property type="evidence" value="ECO:0007669"/>
    <property type="project" value="InterPro"/>
</dbReference>
<reference evidence="20 21" key="1">
    <citation type="submission" date="2019-08" db="EMBL/GenBank/DDBJ databases">
        <title>Chromobacterium paludis, a novel bacterium isolated from a Maryland marsh pond.</title>
        <authorList>
            <person name="Blackburn M.B."/>
            <person name="Gundersen-Rindal D.E."/>
        </authorList>
    </citation>
    <scope>NUCLEOTIDE SEQUENCE [LARGE SCALE GENOMIC DNA]</scope>
    <source>
        <strain evidence="21">IIBBL 257-1</strain>
    </source>
</reference>
<feature type="domain" description="Penicillin-binding protein dimerisation" evidence="19">
    <location>
        <begin position="71"/>
        <end position="219"/>
    </location>
</feature>
<evidence type="ECO:0000256" key="3">
    <source>
        <dbReference type="ARBA" id="ARBA00022519"/>
    </source>
</evidence>
<keyword evidence="15 16" id="KW-0961">Cell wall biogenesis/degradation</keyword>
<dbReference type="GO" id="GO:0043093">
    <property type="term" value="P:FtsZ-dependent cytokinesis"/>
    <property type="evidence" value="ECO:0007669"/>
    <property type="project" value="UniProtKB-UniRule"/>
</dbReference>
<dbReference type="InterPro" id="IPR001460">
    <property type="entry name" value="PCN-bd_Tpept"/>
</dbReference>
<evidence type="ECO:0000256" key="6">
    <source>
        <dbReference type="ARBA" id="ARBA00022670"/>
    </source>
</evidence>
<comment type="catalytic activity">
    <reaction evidence="16">
        <text>Preferential cleavage: (Ac)2-L-Lys-D-Ala-|-D-Ala. Also transpeptidation of peptidyl-alanyl moieties that are N-acyl substituents of D-alanine.</text>
        <dbReference type="EC" id="3.4.16.4"/>
    </reaction>
</comment>
<keyword evidence="11 16" id="KW-1133">Transmembrane helix</keyword>
<accession>A0A5C1DL90</accession>
<dbReference type="AlphaFoldDB" id="A0A5C1DL90"/>
<dbReference type="GO" id="GO:0009002">
    <property type="term" value="F:serine-type D-Ala-D-Ala carboxypeptidase activity"/>
    <property type="evidence" value="ECO:0007669"/>
    <property type="project" value="UniProtKB-UniRule"/>
</dbReference>